<feature type="transmembrane region" description="Helical" evidence="7">
    <location>
        <begin position="166"/>
        <end position="186"/>
    </location>
</feature>
<reference evidence="9" key="1">
    <citation type="submission" date="2010-08" db="EMBL/GenBank/DDBJ databases">
        <title>Genome sequence of Parvularcula bermudensis HTCC2503.</title>
        <authorList>
            <person name="Kang D.-M."/>
            <person name="Oh H.-M."/>
            <person name="Cho J.-C."/>
        </authorList>
    </citation>
    <scope>NUCLEOTIDE SEQUENCE [LARGE SCALE GENOMIC DNA]</scope>
    <source>
        <strain evidence="9">ATCC BAA-594 / HTCC2503 / KCTC 12087</strain>
    </source>
</reference>
<dbReference type="InterPro" id="IPR036259">
    <property type="entry name" value="MFS_trans_sf"/>
</dbReference>
<dbReference type="GO" id="GO:0016020">
    <property type="term" value="C:membrane"/>
    <property type="evidence" value="ECO:0007669"/>
    <property type="project" value="UniProtKB-SubCell"/>
</dbReference>
<dbReference type="eggNOG" id="COG2814">
    <property type="taxonomic scope" value="Bacteria"/>
</dbReference>
<comment type="similarity">
    <text evidence="2">Belongs to the major facilitator superfamily.</text>
</comment>
<organism evidence="8 9">
    <name type="scientific">Parvularcula bermudensis (strain ATCC BAA-594 / HTCC2503 / KCTC 12087)</name>
    <dbReference type="NCBI Taxonomy" id="314260"/>
    <lineage>
        <taxon>Bacteria</taxon>
        <taxon>Pseudomonadati</taxon>
        <taxon>Pseudomonadota</taxon>
        <taxon>Alphaproteobacteria</taxon>
        <taxon>Parvularculales</taxon>
        <taxon>Parvularculaceae</taxon>
        <taxon>Parvularcula</taxon>
    </lineage>
</organism>
<evidence type="ECO:0000256" key="6">
    <source>
        <dbReference type="ARBA" id="ARBA00023136"/>
    </source>
</evidence>
<proteinExistence type="inferred from homology"/>
<dbReference type="SUPFAM" id="SSF103473">
    <property type="entry name" value="MFS general substrate transporter"/>
    <property type="match status" value="1"/>
</dbReference>
<dbReference type="InterPro" id="IPR011701">
    <property type="entry name" value="MFS"/>
</dbReference>
<dbReference type="Gene3D" id="1.20.1250.20">
    <property type="entry name" value="MFS general substrate transporter like domains"/>
    <property type="match status" value="2"/>
</dbReference>
<evidence type="ECO:0000256" key="5">
    <source>
        <dbReference type="ARBA" id="ARBA00022989"/>
    </source>
</evidence>
<dbReference type="STRING" id="314260.PB2503_05552"/>
<dbReference type="HOGENOM" id="CLU_029352_1_1_5"/>
<dbReference type="InterPro" id="IPR004752">
    <property type="entry name" value="AmpG_permease/AT-1"/>
</dbReference>
<dbReference type="NCBIfam" id="TIGR00901">
    <property type="entry name" value="2A0125"/>
    <property type="match status" value="1"/>
</dbReference>
<evidence type="ECO:0000256" key="4">
    <source>
        <dbReference type="ARBA" id="ARBA00022692"/>
    </source>
</evidence>
<reference evidence="8 9" key="2">
    <citation type="journal article" date="2011" name="J. Bacteriol.">
        <title>Complete genome sequence of strain HTCC2503T of Parvularcula bermudensis, the type species of the order "Parvularculales" in the class Alphaproteobacteria.</title>
        <authorList>
            <person name="Oh H.M."/>
            <person name="Kang I."/>
            <person name="Vergin K.L."/>
            <person name="Kang D."/>
            <person name="Rhee K.H."/>
            <person name="Giovannoni S.J."/>
            <person name="Cho J.C."/>
        </authorList>
    </citation>
    <scope>NUCLEOTIDE SEQUENCE [LARGE SCALE GENOMIC DNA]</scope>
    <source>
        <strain evidence="9">ATCC BAA-594 / HTCC2503 / KCTC 12087</strain>
    </source>
</reference>
<evidence type="ECO:0000313" key="9">
    <source>
        <dbReference type="Proteomes" id="UP000001302"/>
    </source>
</evidence>
<feature type="transmembrane region" description="Helical" evidence="7">
    <location>
        <begin position="349"/>
        <end position="374"/>
    </location>
</feature>
<dbReference type="Pfam" id="PF07690">
    <property type="entry name" value="MFS_1"/>
    <property type="match status" value="1"/>
</dbReference>
<evidence type="ECO:0000256" key="1">
    <source>
        <dbReference type="ARBA" id="ARBA00004141"/>
    </source>
</evidence>
<dbReference type="Proteomes" id="UP000001302">
    <property type="component" value="Chromosome"/>
</dbReference>
<feature type="transmembrane region" description="Helical" evidence="7">
    <location>
        <begin position="192"/>
        <end position="211"/>
    </location>
</feature>
<feature type="transmembrane region" description="Helical" evidence="7">
    <location>
        <begin position="245"/>
        <end position="263"/>
    </location>
</feature>
<dbReference type="PANTHER" id="PTHR12778:SF10">
    <property type="entry name" value="MAJOR FACILITATOR SUPERFAMILY DOMAIN-CONTAINING PROTEIN 3"/>
    <property type="match status" value="1"/>
</dbReference>
<sequence length="449" mass="47700">MAQPEMTASAEAEGKPGAIARFLSPYRRPEMVAMLVLGFASGLPLYLFYSKTSIWLREMGIERSTIGFFYWIGLAYTLKWIWAPIIDKVRVPNLTNAVGHRRSWMIVSITGTVLGLILLSGADPTSGLGMVLIGAGLVAFSGATLDVSIDAWRIESAPTDQQANMAAAYSLGYRGALITSNFGLVIAGTTSWGISFLTMAAAMAICAALVLKMKEPPRPAGATLASTDSFAKRAYRLFAEPFSQVAKRYGTLLIPIVLLVLIYRTSDFTMGVMAGPLYIDLGYATEVIGAIQTGPGVLAIFIGLFLGGAIANWIGVLPSLIVGAILTLVTNGAYAWFAAVAPTDGSNLLALTAAICADNIAGGFVTTVFIAYLSGLVDPANAATQYALFSSLYAFVNKFVAGFSGLMVDTVGYVWFFLITSSYAIPAGLLVIVLMRMQKRRGSVVSDDT</sequence>
<keyword evidence="3" id="KW-0813">Transport</keyword>
<feature type="transmembrane region" description="Helical" evidence="7">
    <location>
        <begin position="103"/>
        <end position="122"/>
    </location>
</feature>
<name>E0TGE0_PARBH</name>
<feature type="transmembrane region" description="Helical" evidence="7">
    <location>
        <begin position="128"/>
        <end position="145"/>
    </location>
</feature>
<evidence type="ECO:0000256" key="3">
    <source>
        <dbReference type="ARBA" id="ARBA00022448"/>
    </source>
</evidence>
<dbReference type="PANTHER" id="PTHR12778">
    <property type="entry name" value="SOLUTE CARRIER FAMILY 33 ACETYL-COA TRANSPORTER -RELATED"/>
    <property type="match status" value="1"/>
</dbReference>
<dbReference type="GO" id="GO:0022857">
    <property type="term" value="F:transmembrane transporter activity"/>
    <property type="evidence" value="ECO:0007669"/>
    <property type="project" value="InterPro"/>
</dbReference>
<keyword evidence="6 7" id="KW-0472">Membrane</keyword>
<protein>
    <submittedName>
        <fullName evidence="8">Putative transport transmembrane protein</fullName>
    </submittedName>
</protein>
<dbReference type="RefSeq" id="WP_013300157.1">
    <property type="nucleotide sequence ID" value="NC_014414.1"/>
</dbReference>
<keyword evidence="5 7" id="KW-1133">Transmembrane helix</keyword>
<evidence type="ECO:0000256" key="2">
    <source>
        <dbReference type="ARBA" id="ARBA00008335"/>
    </source>
</evidence>
<gene>
    <name evidence="8" type="ordered locus">PB2503_05552</name>
</gene>
<dbReference type="AlphaFoldDB" id="E0TGE0"/>
<comment type="subcellular location">
    <subcellularLocation>
        <location evidence="1">Membrane</location>
        <topology evidence="1">Multi-pass membrane protein</topology>
    </subcellularLocation>
</comment>
<accession>E0TGE0</accession>
<feature type="transmembrane region" description="Helical" evidence="7">
    <location>
        <begin position="313"/>
        <end position="337"/>
    </location>
</feature>
<feature type="transmembrane region" description="Helical" evidence="7">
    <location>
        <begin position="386"/>
        <end position="407"/>
    </location>
</feature>
<keyword evidence="9" id="KW-1185">Reference proteome</keyword>
<dbReference type="EMBL" id="CP002156">
    <property type="protein sequence ID" value="ADM09183.1"/>
    <property type="molecule type" value="Genomic_DNA"/>
</dbReference>
<feature type="transmembrane region" description="Helical" evidence="7">
    <location>
        <begin position="61"/>
        <end position="82"/>
    </location>
</feature>
<feature type="transmembrane region" description="Helical" evidence="7">
    <location>
        <begin position="31"/>
        <end position="49"/>
    </location>
</feature>
<feature type="transmembrane region" description="Helical" evidence="7">
    <location>
        <begin position="413"/>
        <end position="434"/>
    </location>
</feature>
<evidence type="ECO:0000313" key="8">
    <source>
        <dbReference type="EMBL" id="ADM09183.1"/>
    </source>
</evidence>
<dbReference type="KEGG" id="pbr:PB2503_05552"/>
<evidence type="ECO:0000256" key="7">
    <source>
        <dbReference type="SAM" id="Phobius"/>
    </source>
</evidence>
<feature type="transmembrane region" description="Helical" evidence="7">
    <location>
        <begin position="283"/>
        <end position="306"/>
    </location>
</feature>
<keyword evidence="4 7" id="KW-0812">Transmembrane</keyword>